<evidence type="ECO:0000256" key="4">
    <source>
        <dbReference type="ARBA" id="ARBA00022898"/>
    </source>
</evidence>
<reference evidence="11" key="1">
    <citation type="journal article" date="2021" name="J Fungi (Basel)">
        <title>Virulence traits and population genomics of the black yeast Aureobasidium melanogenum.</title>
        <authorList>
            <person name="Cernosa A."/>
            <person name="Sun X."/>
            <person name="Gostincar C."/>
            <person name="Fang C."/>
            <person name="Gunde-Cimerman N."/>
            <person name="Song Z."/>
        </authorList>
    </citation>
    <scope>NUCLEOTIDE SEQUENCE</scope>
    <source>
        <strain evidence="11">EXF-9911</strain>
    </source>
</reference>
<feature type="region of interest" description="Disordered" evidence="7">
    <location>
        <begin position="734"/>
        <end position="759"/>
    </location>
</feature>
<dbReference type="EMBL" id="JAHFXF010000262">
    <property type="protein sequence ID" value="KAG9691586.1"/>
    <property type="molecule type" value="Genomic_DNA"/>
</dbReference>
<keyword evidence="8" id="KW-0812">Transmembrane</keyword>
<proteinExistence type="inferred from homology"/>
<dbReference type="Pfam" id="PF00282">
    <property type="entry name" value="Pyridoxal_deC"/>
    <property type="match status" value="1"/>
</dbReference>
<protein>
    <submittedName>
        <fullName evidence="11">Plasma membrane stress response protein</fullName>
    </submittedName>
</protein>
<dbReference type="GO" id="GO:0016831">
    <property type="term" value="F:carboxy-lyase activity"/>
    <property type="evidence" value="ECO:0007669"/>
    <property type="project" value="UniProtKB-KW"/>
</dbReference>
<feature type="non-terminal residue" evidence="11">
    <location>
        <position position="1293"/>
    </location>
</feature>
<feature type="transmembrane region" description="Helical" evidence="8">
    <location>
        <begin position="289"/>
        <end position="312"/>
    </location>
</feature>
<dbReference type="InterPro" id="IPR015424">
    <property type="entry name" value="PyrdxlP-dep_Trfase"/>
</dbReference>
<reference evidence="11" key="2">
    <citation type="submission" date="2021-08" db="EMBL/GenBank/DDBJ databases">
        <authorList>
            <person name="Gostincar C."/>
            <person name="Sun X."/>
            <person name="Song Z."/>
            <person name="Gunde-Cimerman N."/>
        </authorList>
    </citation>
    <scope>NUCLEOTIDE SEQUENCE</scope>
    <source>
        <strain evidence="11">EXF-9911</strain>
    </source>
</reference>
<sequence length="1293" mass="145937">MQLLTRRPTSNLAAKEKDEDFEVDWVLLYDFQDIEVHHATDEYHTLIRDIEAFGLEAEVRHGYGTTLLILIRIPRNKLGNEVYRSRVKDWLFGIVQVRPLGDSSTVIDAATPSEEIRSVFHLVTWTKEQGGAGITANFGQWNRITASFAPHAWTANKKLLKKLSAKIILETDDLDQIKALFGEKVAFYYAFIQAYSLFLILPASCGTLFWLFSKPYSMAFGVVICVWSITFVEWWKRQELELSIRWNVKGVDALKVNRVQYTWEKEETDPITGEVKKIFSTRKRLARQLLFLPFAAFAGLALSSVLVVTFLIEAMVSDVYGDALASYWAVKYLPTILLAVSLPYVTDFLTDLASKLSEHENHRTNDEFELAQVQKSFVLNFVTSFLPLILTAYIYVPLGSRLVPYLMPDSWKLVAAKDFHVDAHRLQEEVISLSMAGQVMNCVEEFVVPWVKRHLKEAYRRYKDTRQGSSLHQRMTSEFTKTLLVDAPQEARLLSRLRAEAIASVYDVNEDIMQMTVQFGYLAMFGVVYPLMPLGFLLNNWVELRGDFFKLISESQRPPPIRCDSIGPCISALEFLTWLGSLSTAALLYLYRNGEITNIRLSRLLLTVFIAEQVYLATKLSIRFVFDKIGSEAVRREEATRRLIRKRYLETFSEEAAGTSVRQNAFTYTNPRRSAPGTPTEAEKKGYMPVIAEVEETVDVRSEYKTEKAERFWNARKEIMALSFTSMSKMSSQSLPVRSANGNGHSDTHTVRDERTVPPMGMTSDQFNNAATEAIQDITNYYDHIADRPVLPSVEPGYLAKLLPPSPPTQAETWDKIRADMESKIMPGMTHWQSPDFMAFFPASSSYPGMMGELWSAALTVPAFNWLCSPAVTELETIVMDWVAQMLALPDCFLSKGKGGGVIQGSASEAIVTCMVAARERYVTRTLEKEGVVLTEEQKEDRSADIRSKLVALATKHTHSSTHKGANIAGTRFRSIDTSLSNAFALQGHELRSTIEKLKSQGLEPYFLTVSLGTTNTCAVDDFASIAEVKKDYPDIWIHVDAAYAGVALVLPEYQHYCKHFSTFDSFDTNMHKWLLTNFDASCLFVQNRRDLTDALSITPAYLRNNFSDQGLVTDYRDWQIPLGRRFRALKVWFVIRTWGVEGLQAHIKHHLKLSDLFVSLIKSRKDLFSIITPPSFALAVITVNPTLQKQAPKPATTEPQPDAEHTVPYQDSHVAVIPQQPNSSDLELANANTKKVYEKVDASKKVFLTSSLVGDAYAIRVVSANPLASEEGIRKVFGLLVEAAEEVLEVGK</sequence>
<dbReference type="SUPFAM" id="SSF53383">
    <property type="entry name" value="PLP-dependent transferases"/>
    <property type="match status" value="1"/>
</dbReference>
<keyword evidence="5" id="KW-0456">Lyase</keyword>
<evidence type="ECO:0000259" key="9">
    <source>
        <dbReference type="Pfam" id="PF04547"/>
    </source>
</evidence>
<evidence type="ECO:0000256" key="3">
    <source>
        <dbReference type="ARBA" id="ARBA00022793"/>
    </source>
</evidence>
<keyword evidence="4 6" id="KW-0663">Pyridoxal phosphate</keyword>
<dbReference type="InterPro" id="IPR049456">
    <property type="entry name" value="Anoctamin_N_fung"/>
</dbReference>
<evidence type="ECO:0000256" key="6">
    <source>
        <dbReference type="PIRSR" id="PIRSR602129-50"/>
    </source>
</evidence>
<accession>A0A9P8J773</accession>
<dbReference type="PANTHER" id="PTHR11999:SF70">
    <property type="entry name" value="MIP05841P"/>
    <property type="match status" value="1"/>
</dbReference>
<comment type="cofactor">
    <cofactor evidence="1 6">
        <name>pyridoxal 5'-phosphate</name>
        <dbReference type="ChEBI" id="CHEBI:597326"/>
    </cofactor>
</comment>
<dbReference type="PRINTS" id="PR00800">
    <property type="entry name" value="YHDCRBOXLASE"/>
</dbReference>
<dbReference type="Gene3D" id="3.90.1150.10">
    <property type="entry name" value="Aspartate Aminotransferase, domain 1"/>
    <property type="match status" value="1"/>
</dbReference>
<dbReference type="GO" id="GO:0005737">
    <property type="term" value="C:cytoplasm"/>
    <property type="evidence" value="ECO:0007669"/>
    <property type="project" value="TreeGrafter"/>
</dbReference>
<dbReference type="Gene3D" id="3.40.640.10">
    <property type="entry name" value="Type I PLP-dependent aspartate aminotransferase-like (Major domain)"/>
    <property type="match status" value="1"/>
</dbReference>
<evidence type="ECO:0000313" key="12">
    <source>
        <dbReference type="Proteomes" id="UP000779574"/>
    </source>
</evidence>
<feature type="modified residue" description="N6-(pyridoxal phosphate)lysine" evidence="6">
    <location>
        <position position="1073"/>
    </location>
</feature>
<dbReference type="GO" id="GO:0006520">
    <property type="term" value="P:amino acid metabolic process"/>
    <property type="evidence" value="ECO:0007669"/>
    <property type="project" value="InterPro"/>
</dbReference>
<evidence type="ECO:0000313" key="11">
    <source>
        <dbReference type="EMBL" id="KAG9691586.1"/>
    </source>
</evidence>
<dbReference type="Pfam" id="PF20877">
    <property type="entry name" value="Anoctamin_N"/>
    <property type="match status" value="1"/>
</dbReference>
<feature type="domain" description="Anoctamin alpha-beta plait" evidence="10">
    <location>
        <begin position="22"/>
        <end position="144"/>
    </location>
</feature>
<dbReference type="GO" id="GO:0030170">
    <property type="term" value="F:pyridoxal phosphate binding"/>
    <property type="evidence" value="ECO:0007669"/>
    <property type="project" value="InterPro"/>
</dbReference>
<dbReference type="InterPro" id="IPR015422">
    <property type="entry name" value="PyrdxlP-dep_Trfase_small"/>
</dbReference>
<dbReference type="Gene3D" id="1.20.1340.10">
    <property type="entry name" value="dopa decarboxylase, N-terminal domain"/>
    <property type="match status" value="1"/>
</dbReference>
<evidence type="ECO:0000256" key="1">
    <source>
        <dbReference type="ARBA" id="ARBA00001933"/>
    </source>
</evidence>
<dbReference type="Proteomes" id="UP000779574">
    <property type="component" value="Unassembled WGS sequence"/>
</dbReference>
<dbReference type="InterPro" id="IPR002129">
    <property type="entry name" value="PyrdxlP-dep_de-COase"/>
</dbReference>
<keyword evidence="8" id="KW-1133">Transmembrane helix</keyword>
<evidence type="ECO:0000259" key="10">
    <source>
        <dbReference type="Pfam" id="PF20877"/>
    </source>
</evidence>
<dbReference type="InterPro" id="IPR010977">
    <property type="entry name" value="Aromatic_deC"/>
</dbReference>
<dbReference type="GO" id="GO:0019752">
    <property type="term" value="P:carboxylic acid metabolic process"/>
    <property type="evidence" value="ECO:0007669"/>
    <property type="project" value="InterPro"/>
</dbReference>
<evidence type="ECO:0000256" key="7">
    <source>
        <dbReference type="SAM" id="MobiDB-lite"/>
    </source>
</evidence>
<keyword evidence="8" id="KW-0472">Membrane</keyword>
<organism evidence="11 12">
    <name type="scientific">Aureobasidium melanogenum</name>
    <name type="common">Aureobasidium pullulans var. melanogenum</name>
    <dbReference type="NCBI Taxonomy" id="46634"/>
    <lineage>
        <taxon>Eukaryota</taxon>
        <taxon>Fungi</taxon>
        <taxon>Dikarya</taxon>
        <taxon>Ascomycota</taxon>
        <taxon>Pezizomycotina</taxon>
        <taxon>Dothideomycetes</taxon>
        <taxon>Dothideomycetidae</taxon>
        <taxon>Dothideales</taxon>
        <taxon>Saccotheciaceae</taxon>
        <taxon>Aureobasidium</taxon>
    </lineage>
</organism>
<feature type="transmembrane region" description="Helical" evidence="8">
    <location>
        <begin position="218"/>
        <end position="235"/>
    </location>
</feature>
<dbReference type="PANTHER" id="PTHR11999">
    <property type="entry name" value="GROUP II PYRIDOXAL-5-PHOSPHATE DECARBOXYLASE"/>
    <property type="match status" value="1"/>
</dbReference>
<evidence type="ECO:0000256" key="8">
    <source>
        <dbReference type="SAM" id="Phobius"/>
    </source>
</evidence>
<feature type="transmembrane region" description="Helical" evidence="8">
    <location>
        <begin position="377"/>
        <end position="396"/>
    </location>
</feature>
<dbReference type="InterPro" id="IPR049452">
    <property type="entry name" value="Anoctamin_TM"/>
</dbReference>
<feature type="transmembrane region" description="Helical" evidence="8">
    <location>
        <begin position="519"/>
        <end position="538"/>
    </location>
</feature>
<feature type="domain" description="Anoctamin transmembrane" evidence="9">
    <location>
        <begin position="177"/>
        <end position="639"/>
    </location>
</feature>
<feature type="compositionally biased region" description="Basic and acidic residues" evidence="7">
    <location>
        <begin position="746"/>
        <end position="756"/>
    </location>
</feature>
<evidence type="ECO:0000256" key="5">
    <source>
        <dbReference type="ARBA" id="ARBA00023239"/>
    </source>
</evidence>
<comment type="similarity">
    <text evidence="2">Belongs to the group II decarboxylase family.</text>
</comment>
<name>A0A9P8J773_AURME</name>
<comment type="caution">
    <text evidence="11">The sequence shown here is derived from an EMBL/GenBank/DDBJ whole genome shotgun (WGS) entry which is preliminary data.</text>
</comment>
<dbReference type="OrthoDB" id="296386at2759"/>
<dbReference type="InterPro" id="IPR015421">
    <property type="entry name" value="PyrdxlP-dep_Trfase_major"/>
</dbReference>
<evidence type="ECO:0000256" key="2">
    <source>
        <dbReference type="ARBA" id="ARBA00009533"/>
    </source>
</evidence>
<keyword evidence="3" id="KW-0210">Decarboxylase</keyword>
<gene>
    <name evidence="11" type="ORF">KCU76_g7343</name>
</gene>
<dbReference type="Pfam" id="PF04547">
    <property type="entry name" value="Anoctamin"/>
    <property type="match status" value="1"/>
</dbReference>
<feature type="transmembrane region" description="Helical" evidence="8">
    <location>
        <begin position="186"/>
        <end position="212"/>
    </location>
</feature>